<feature type="compositionally biased region" description="Low complexity" evidence="1">
    <location>
        <begin position="153"/>
        <end position="163"/>
    </location>
</feature>
<organism evidence="2 3">
    <name type="scientific">Actinacidiphila bryophytorum</name>
    <dbReference type="NCBI Taxonomy" id="1436133"/>
    <lineage>
        <taxon>Bacteria</taxon>
        <taxon>Bacillati</taxon>
        <taxon>Actinomycetota</taxon>
        <taxon>Actinomycetes</taxon>
        <taxon>Kitasatosporales</taxon>
        <taxon>Streptomycetaceae</taxon>
        <taxon>Actinacidiphila</taxon>
    </lineage>
</organism>
<dbReference type="Proteomes" id="UP001153328">
    <property type="component" value="Unassembled WGS sequence"/>
</dbReference>
<evidence type="ECO:0000313" key="3">
    <source>
        <dbReference type="Proteomes" id="UP001153328"/>
    </source>
</evidence>
<feature type="region of interest" description="Disordered" evidence="1">
    <location>
        <begin position="121"/>
        <end position="176"/>
    </location>
</feature>
<reference evidence="2" key="1">
    <citation type="submission" date="2021-06" db="EMBL/GenBank/DDBJ databases">
        <authorList>
            <person name="Arsene-Ploetze F."/>
        </authorList>
    </citation>
    <scope>NUCLEOTIDE SEQUENCE</scope>
    <source>
        <strain evidence="2">SBRY1</strain>
    </source>
</reference>
<dbReference type="EMBL" id="CAJVAX010000019">
    <property type="protein sequence ID" value="CAG7652321.1"/>
    <property type="molecule type" value="Genomic_DNA"/>
</dbReference>
<feature type="compositionally biased region" description="Basic and acidic residues" evidence="1">
    <location>
        <begin position="694"/>
        <end position="707"/>
    </location>
</feature>
<sequence>MRGRRGSQGGLPRRRSRVVVRWGLSAGLAGQGEGGCGPAGACGVAEGGAGARAQLAVVRGVLGRGLTVRTALDRVPQAGDRVTRRLRPRHRPPRDRSRTGVLDRHLALVPTRPRIHRAIRRRATRTRTTRRTRRRTRRGTRGRARARTRRGTGARTRGSTRRGTGAGAGRRTRRRTARRVAAAAERGENGVVGRLLLVVAVEQQRGVTAAPAVLVGDAPHRDAGAAGHGQAALDDGGVAVGLRGAGARDVHLGHLHVDTEVGEALQVGLEVGRDRGLGVEVPLEAHAVDRDAAGLEVLDHVVDGGALRVDAVGVVVVVAELGVRVGGPRGAEGLLDVAVADLVLEGRAAAGAGTAVLEGLVDDVPRVDLALVVGHDLGDVVVHRRLERRGAQARHPAGQLLVPDQRVPADQHVLRLGVGDDLVAGTEVERVLARLDRVPLHLVLGRDRAELGVQGRRVGGLAEVGRADRGTEVAALRRRRVAQGADRVGGAGGRHQADGRHCTCRARGDGDPQTGATPPARLAAVSGGVTDHFQPLLPLLLAVRVSTRCTGPNGWGSIREGGDSHGSCAAGAAWPGGGDSLASVDPGLRNVNDCFPILSETTGRLQSAFDRVSDSVVMPACGRFSGGGARVAVRSCRSDRSLWDIAGCIDSVTLRPYGARNIRARVEIFRKVIGRPRPCTAQAGEGASAGAAPPRKDTPCPPHERRAAAPPPAPVMAAAGSASPRC</sequence>
<evidence type="ECO:0000256" key="1">
    <source>
        <dbReference type="SAM" id="MobiDB-lite"/>
    </source>
</evidence>
<feature type="region of interest" description="Disordered" evidence="1">
    <location>
        <begin position="680"/>
        <end position="726"/>
    </location>
</feature>
<feature type="compositionally biased region" description="Low complexity" evidence="1">
    <location>
        <begin position="715"/>
        <end position="726"/>
    </location>
</feature>
<proteinExistence type="predicted"/>
<evidence type="ECO:0000313" key="2">
    <source>
        <dbReference type="EMBL" id="CAG7652321.1"/>
    </source>
</evidence>
<accession>A0A9W4MIY7</accession>
<feature type="compositionally biased region" description="Basic residues" evidence="1">
    <location>
        <begin position="121"/>
        <end position="152"/>
    </location>
</feature>
<keyword evidence="3" id="KW-1185">Reference proteome</keyword>
<protein>
    <submittedName>
        <fullName evidence="2">Uncharacterized protein</fullName>
    </submittedName>
</protein>
<comment type="caution">
    <text evidence="2">The sequence shown here is derived from an EMBL/GenBank/DDBJ whole genome shotgun (WGS) entry which is preliminary data.</text>
</comment>
<dbReference type="AlphaFoldDB" id="A0A9W4MIY7"/>
<name>A0A9W4MIY7_9ACTN</name>
<gene>
    <name evidence="2" type="ORF">SBRY_50846</name>
</gene>
<feature type="compositionally biased region" description="Low complexity" evidence="1">
    <location>
        <begin position="681"/>
        <end position="692"/>
    </location>
</feature>